<keyword evidence="8 9" id="KW-0472">Membrane</keyword>
<feature type="transmembrane region" description="Helical" evidence="9">
    <location>
        <begin position="97"/>
        <end position="117"/>
    </location>
</feature>
<keyword evidence="9" id="KW-0050">Antiport</keyword>
<feature type="domain" description="Sodium/calcium exchanger membrane region" evidence="10">
    <location>
        <begin position="232"/>
        <end position="375"/>
    </location>
</feature>
<feature type="transmembrane region" description="Helical" evidence="9">
    <location>
        <begin position="63"/>
        <end position="85"/>
    </location>
</feature>
<accession>A0A2S8SQC1</accession>
<evidence type="ECO:0000256" key="6">
    <source>
        <dbReference type="ARBA" id="ARBA00022989"/>
    </source>
</evidence>
<gene>
    <name evidence="11" type="ORF">B1R32_11735</name>
</gene>
<name>A0A2S8SQC1_9BACT</name>
<organism evidence="11 12">
    <name type="scientific">Abditibacterium utsteinense</name>
    <dbReference type="NCBI Taxonomy" id="1960156"/>
    <lineage>
        <taxon>Bacteria</taxon>
        <taxon>Pseudomonadati</taxon>
        <taxon>Abditibacteriota</taxon>
        <taxon>Abditibacteriia</taxon>
        <taxon>Abditibacteriales</taxon>
        <taxon>Abditibacteriaceae</taxon>
        <taxon>Abditibacterium</taxon>
    </lineage>
</organism>
<dbReference type="FunCoup" id="A0A2S8SQC1">
    <property type="interactions" value="141"/>
</dbReference>
<feature type="transmembrane region" description="Helical" evidence="9">
    <location>
        <begin position="33"/>
        <end position="51"/>
    </location>
</feature>
<evidence type="ECO:0000256" key="3">
    <source>
        <dbReference type="ARBA" id="ARBA00022568"/>
    </source>
</evidence>
<keyword evidence="6 9" id="KW-1133">Transmembrane helix</keyword>
<reference evidence="11 12" key="1">
    <citation type="journal article" date="2018" name="Syst. Appl. Microbiol.">
        <title>Abditibacterium utsteinense sp. nov., the first cultivated member of candidate phylum FBP, isolated from ice-free Antarctic soil samples.</title>
        <authorList>
            <person name="Tahon G."/>
            <person name="Tytgat B."/>
            <person name="Lebbe L."/>
            <person name="Carlier A."/>
            <person name="Willems A."/>
        </authorList>
    </citation>
    <scope>NUCLEOTIDE SEQUENCE [LARGE SCALE GENOMIC DNA]</scope>
    <source>
        <strain evidence="11 12">LMG 29911</strain>
    </source>
</reference>
<dbReference type="OrthoDB" id="9776105at2"/>
<dbReference type="PANTHER" id="PTHR31503:SF22">
    <property type="entry name" value="VACUOLAR CALCIUM ION TRANSPORTER"/>
    <property type="match status" value="1"/>
</dbReference>
<dbReference type="Pfam" id="PF01699">
    <property type="entry name" value="Na_Ca_ex"/>
    <property type="match status" value="2"/>
</dbReference>
<comment type="function">
    <text evidence="9">Ca(+)/H(+) antiporter that extrudes calcium in exchange for external protons.</text>
</comment>
<dbReference type="GO" id="GO:0016020">
    <property type="term" value="C:membrane"/>
    <property type="evidence" value="ECO:0007669"/>
    <property type="project" value="InterPro"/>
</dbReference>
<dbReference type="GO" id="GO:0006874">
    <property type="term" value="P:intracellular calcium ion homeostasis"/>
    <property type="evidence" value="ECO:0007669"/>
    <property type="project" value="TreeGrafter"/>
</dbReference>
<feature type="transmembrane region" description="Helical" evidence="9">
    <location>
        <begin position="171"/>
        <end position="192"/>
    </location>
</feature>
<dbReference type="NCBIfam" id="TIGR00846">
    <property type="entry name" value="caca2"/>
    <property type="match status" value="1"/>
</dbReference>
<dbReference type="InterPro" id="IPR004798">
    <property type="entry name" value="CAX-like"/>
</dbReference>
<dbReference type="PANTHER" id="PTHR31503">
    <property type="entry name" value="VACUOLAR CALCIUM ION TRANSPORTER"/>
    <property type="match status" value="1"/>
</dbReference>
<keyword evidence="5 9" id="KW-0106">Calcium</keyword>
<comment type="caution">
    <text evidence="11">The sequence shown here is derived from an EMBL/GenBank/DDBJ whole genome shotgun (WGS) entry which is preliminary data.</text>
</comment>
<sequence length="389" mass="41233">MNFKSLLKPSLDWLLLFVPVALFFKLTHGSPTALFITACLAIIPLAGWMGRATEHLAEKVGEGIGGLLNATFGNAAELIIALMALKAGLFGVVKASLTGSIIGNMLLVLGLSFFAGGLKFHEQRFNRTAARSSVTTLLLAAIALVVPTVFHLVAAKIPANQGGWSAHKEQNLSLGIAGVLFVTYIATLLFSLKTHKKLFVGEAKNQEKQPLPLSEAGSQDEEVHEEWSLKRSVGTLIVATIFVALMSEFLVGSVEAARQSLGLTEVFVGVILVAIIGNAAEHSSAVMAAMKNKMDLSIGIAIGSSVQIALFVAPVLIFASYLFGKPMDLEFSIPEISAVIIAVVIAGQIAGDGESNWLEGVQLLAVYLVLGILFFFLPEAHQAATTTTH</sequence>
<evidence type="ECO:0000256" key="8">
    <source>
        <dbReference type="ARBA" id="ARBA00023136"/>
    </source>
</evidence>
<feature type="transmembrane region" description="Helical" evidence="9">
    <location>
        <begin position="300"/>
        <end position="324"/>
    </location>
</feature>
<evidence type="ECO:0000256" key="7">
    <source>
        <dbReference type="ARBA" id="ARBA00023065"/>
    </source>
</evidence>
<keyword evidence="2 9" id="KW-0813">Transport</keyword>
<dbReference type="InterPro" id="IPR004713">
    <property type="entry name" value="CaH_exchang"/>
</dbReference>
<evidence type="ECO:0000256" key="9">
    <source>
        <dbReference type="RuleBase" id="RU365028"/>
    </source>
</evidence>
<comment type="subcellular location">
    <subcellularLocation>
        <location evidence="1">Endomembrane system</location>
        <topology evidence="1">Multi-pass membrane protein</topology>
    </subcellularLocation>
</comment>
<evidence type="ECO:0000256" key="4">
    <source>
        <dbReference type="ARBA" id="ARBA00022692"/>
    </source>
</evidence>
<dbReference type="RefSeq" id="WP_106380898.1">
    <property type="nucleotide sequence ID" value="NZ_NIGF01000017.1"/>
</dbReference>
<proteinExistence type="inferred from homology"/>
<comment type="caution">
    <text evidence="9">Lacks conserved residue(s) required for the propagation of feature annotation.</text>
</comment>
<dbReference type="Proteomes" id="UP000237684">
    <property type="component" value="Unassembled WGS sequence"/>
</dbReference>
<feature type="transmembrane region" description="Helical" evidence="9">
    <location>
        <begin position="357"/>
        <end position="377"/>
    </location>
</feature>
<evidence type="ECO:0000256" key="2">
    <source>
        <dbReference type="ARBA" id="ARBA00022448"/>
    </source>
</evidence>
<dbReference type="Gene3D" id="1.20.1420.30">
    <property type="entry name" value="NCX, central ion-binding region"/>
    <property type="match status" value="1"/>
</dbReference>
<dbReference type="GO" id="GO:0012505">
    <property type="term" value="C:endomembrane system"/>
    <property type="evidence" value="ECO:0007669"/>
    <property type="project" value="UniProtKB-SubCell"/>
</dbReference>
<evidence type="ECO:0000313" key="11">
    <source>
        <dbReference type="EMBL" id="PQV62993.1"/>
    </source>
</evidence>
<dbReference type="NCBIfam" id="TIGR00378">
    <property type="entry name" value="cax"/>
    <property type="match status" value="1"/>
</dbReference>
<dbReference type="InterPro" id="IPR004837">
    <property type="entry name" value="NaCa_Exmemb"/>
</dbReference>
<keyword evidence="12" id="KW-1185">Reference proteome</keyword>
<evidence type="ECO:0000256" key="1">
    <source>
        <dbReference type="ARBA" id="ARBA00004127"/>
    </source>
</evidence>
<evidence type="ECO:0000259" key="10">
    <source>
        <dbReference type="Pfam" id="PF01699"/>
    </source>
</evidence>
<feature type="transmembrane region" description="Helical" evidence="9">
    <location>
        <begin position="263"/>
        <end position="280"/>
    </location>
</feature>
<feature type="transmembrane region" description="Helical" evidence="9">
    <location>
        <begin position="137"/>
        <end position="159"/>
    </location>
</feature>
<keyword evidence="3 9" id="KW-0109">Calcium transport</keyword>
<dbReference type="EMBL" id="NIGF01000017">
    <property type="protein sequence ID" value="PQV62993.1"/>
    <property type="molecule type" value="Genomic_DNA"/>
</dbReference>
<dbReference type="AlphaFoldDB" id="A0A2S8SQC1"/>
<evidence type="ECO:0000313" key="12">
    <source>
        <dbReference type="Proteomes" id="UP000237684"/>
    </source>
</evidence>
<evidence type="ECO:0000256" key="5">
    <source>
        <dbReference type="ARBA" id="ARBA00022837"/>
    </source>
</evidence>
<keyword evidence="7 9" id="KW-0406">Ion transport</keyword>
<feature type="transmembrane region" description="Helical" evidence="9">
    <location>
        <begin position="331"/>
        <end position="351"/>
    </location>
</feature>
<feature type="domain" description="Sodium/calcium exchanger membrane region" evidence="10">
    <location>
        <begin position="32"/>
        <end position="192"/>
    </location>
</feature>
<keyword evidence="4 9" id="KW-0812">Transmembrane</keyword>
<dbReference type="InParanoid" id="A0A2S8SQC1"/>
<comment type="similarity">
    <text evidence="9">Belongs to the Ca(2+):cation antiporter (CaCA) (TC 2.A.19) family.</text>
</comment>
<protein>
    <recommendedName>
        <fullName evidence="9">Ca(2+)/H(+) antiporter</fullName>
    </recommendedName>
</protein>
<dbReference type="InterPro" id="IPR044880">
    <property type="entry name" value="NCX_ion-bd_dom_sf"/>
</dbReference>
<dbReference type="GO" id="GO:0015369">
    <property type="term" value="F:calcium:proton antiporter activity"/>
    <property type="evidence" value="ECO:0007669"/>
    <property type="project" value="UniProtKB-UniRule"/>
</dbReference>